<dbReference type="RefSeq" id="WP_099321961.1">
    <property type="nucleotide sequence ID" value="NZ_AP023321.1"/>
</dbReference>
<dbReference type="Gene3D" id="3.40.50.620">
    <property type="entry name" value="HUPs"/>
    <property type="match status" value="1"/>
</dbReference>
<dbReference type="GO" id="GO:0005524">
    <property type="term" value="F:ATP binding"/>
    <property type="evidence" value="ECO:0007669"/>
    <property type="project" value="UniProtKB-KW"/>
</dbReference>
<dbReference type="InterPro" id="IPR014729">
    <property type="entry name" value="Rossmann-like_a/b/a_fold"/>
</dbReference>
<keyword evidence="2" id="KW-0963">Cytoplasm</keyword>
<accession>A0A7I8D4R5</accession>
<dbReference type="GO" id="GO:0000049">
    <property type="term" value="F:tRNA binding"/>
    <property type="evidence" value="ECO:0007669"/>
    <property type="project" value="UniProtKB-KW"/>
</dbReference>
<dbReference type="Pfam" id="PF05636">
    <property type="entry name" value="HIGH_NTase1"/>
    <property type="match status" value="1"/>
</dbReference>
<evidence type="ECO:0000313" key="3">
    <source>
        <dbReference type="EMBL" id="BCI60479.1"/>
    </source>
</evidence>
<feature type="binding site" evidence="2">
    <location>
        <position position="101"/>
    </location>
    <ligand>
        <name>ATP</name>
        <dbReference type="ChEBI" id="CHEBI:30616"/>
    </ligand>
</feature>
<dbReference type="HAMAP" id="MF_01539">
    <property type="entry name" value="TmcAL"/>
    <property type="match status" value="1"/>
</dbReference>
<comment type="function">
    <text evidence="2">Catalyzes the formation of N(4)-acetylcytidine (ac(4)C) at the wobble position of elongator tRNA(Met), using acetate and ATP as substrates. First activates an acetate ion to form acetyladenylate (Ac-AMP) and then transfers the acetyl group to tRNA to form ac(4)C34.</text>
</comment>
<keyword evidence="1 2" id="KW-0819">tRNA processing</keyword>
<keyword evidence="2" id="KW-0436">Ligase</keyword>
<comment type="caution">
    <text evidence="2">Lacks conserved residue(s) required for the propagation of feature annotation.</text>
</comment>
<keyword evidence="4" id="KW-1185">Reference proteome</keyword>
<proteinExistence type="inferred from homology"/>
<dbReference type="AlphaFoldDB" id="A0A7I8D4R5"/>
<feature type="binding site" evidence="2">
    <location>
        <position position="185"/>
    </location>
    <ligand>
        <name>ATP</name>
        <dbReference type="ChEBI" id="CHEBI:30616"/>
    </ligand>
</feature>
<evidence type="ECO:0000256" key="1">
    <source>
        <dbReference type="ARBA" id="ARBA00022694"/>
    </source>
</evidence>
<keyword evidence="2" id="KW-0694">RNA-binding</keyword>
<keyword evidence="2" id="KW-0547">Nucleotide-binding</keyword>
<dbReference type="PANTHER" id="PTHR37825">
    <property type="entry name" value="TRNA(MET) CYTIDINE ACETATE LIGASE"/>
    <property type="match status" value="1"/>
</dbReference>
<dbReference type="GO" id="GO:0005737">
    <property type="term" value="C:cytoplasm"/>
    <property type="evidence" value="ECO:0007669"/>
    <property type="project" value="UniProtKB-SubCell"/>
</dbReference>
<keyword evidence="2" id="KW-0820">tRNA-binding</keyword>
<dbReference type="SUPFAM" id="SSF52374">
    <property type="entry name" value="Nucleotidylyl transferase"/>
    <property type="match status" value="1"/>
</dbReference>
<feature type="binding site" evidence="2">
    <location>
        <position position="160"/>
    </location>
    <ligand>
        <name>ATP</name>
        <dbReference type="ChEBI" id="CHEBI:30616"/>
    </ligand>
</feature>
<dbReference type="EC" id="6.3.4.-" evidence="2"/>
<comment type="catalytic activity">
    <reaction evidence="2">
        <text>cytidine(34) in elongator tRNA(Met) + acetate + ATP = N(4)-acetylcytidine(34) in elongator tRNA(Met) + AMP + diphosphate</text>
        <dbReference type="Rhea" id="RHEA:58144"/>
        <dbReference type="Rhea" id="RHEA-COMP:10693"/>
        <dbReference type="Rhea" id="RHEA-COMP:10694"/>
        <dbReference type="ChEBI" id="CHEBI:30089"/>
        <dbReference type="ChEBI" id="CHEBI:30616"/>
        <dbReference type="ChEBI" id="CHEBI:33019"/>
        <dbReference type="ChEBI" id="CHEBI:74900"/>
        <dbReference type="ChEBI" id="CHEBI:82748"/>
        <dbReference type="ChEBI" id="CHEBI:456215"/>
    </reaction>
</comment>
<dbReference type="InterPro" id="IPR008513">
    <property type="entry name" value="tRNA(Met)_cyd_acetate_ligase"/>
</dbReference>
<comment type="similarity">
    <text evidence="2">Belongs to the TmcAL family.</text>
</comment>
<evidence type="ECO:0000313" key="4">
    <source>
        <dbReference type="Proteomes" id="UP000593890"/>
    </source>
</evidence>
<name>A0A7I8D4R5_9FIRM</name>
<dbReference type="EMBL" id="AP023321">
    <property type="protein sequence ID" value="BCI60479.1"/>
    <property type="molecule type" value="Genomic_DNA"/>
</dbReference>
<organism evidence="3 4">
    <name type="scientific">Solibaculum mannosilyticum</name>
    <dbReference type="NCBI Taxonomy" id="2780922"/>
    <lineage>
        <taxon>Bacteria</taxon>
        <taxon>Bacillati</taxon>
        <taxon>Bacillota</taxon>
        <taxon>Clostridia</taxon>
        <taxon>Eubacteriales</taxon>
        <taxon>Oscillospiraceae</taxon>
        <taxon>Solibaculum</taxon>
    </lineage>
</organism>
<evidence type="ECO:0000256" key="2">
    <source>
        <dbReference type="HAMAP-Rule" id="MF_01539"/>
    </source>
</evidence>
<feature type="binding site" evidence="2">
    <location>
        <begin position="7"/>
        <end position="20"/>
    </location>
    <ligand>
        <name>ATP</name>
        <dbReference type="ChEBI" id="CHEBI:30616"/>
    </ligand>
</feature>
<keyword evidence="2" id="KW-0067">ATP-binding</keyword>
<sequence length="398" mass="44019">MKIVGIVAEYNPFHYGHLHHILETKKKGATHIVAVVSGHFVQRGEPAIISKFARTKMALANGVDLVLELPLPWSMSSAEGFALGAISILRGLGCVGGFSFGSECGNLEALKQAAFACDSPKALEALPYYLGQGLSFPFARQKAVSQIFGENIADVLQNPNDQLGIEYLRAAHRLHWDSHPICIARAGVQHDQNSSHRHFASASLLRQWMMKGFLDQVECFMPSAAFEILKEQWDQGAAPSSLQNLDRCVLARLRTMEPEELALCPDVSEGLEYRILQAAKKAQNLPQLYDMVKTKRYTHSRIRRICMAAFLQLPAGLSRQLPPIVRVLGMNHRGKEILSLAAQESTMPIVSRSKELLMQNGFPAQVVELECRAGNLWGLCTPRILPSDMDLTAKLTVL</sequence>
<dbReference type="PANTHER" id="PTHR37825:SF1">
    <property type="entry name" value="TRNA(MET) CYTIDINE ACETATE LIGASE"/>
    <property type="match status" value="1"/>
</dbReference>
<gene>
    <name evidence="2" type="primary">tmcAL</name>
    <name evidence="3" type="ORF">C12CBH8_11180</name>
</gene>
<dbReference type="GO" id="GO:0006400">
    <property type="term" value="P:tRNA modification"/>
    <property type="evidence" value="ECO:0007669"/>
    <property type="project" value="UniProtKB-UniRule"/>
</dbReference>
<protein>
    <recommendedName>
        <fullName evidence="2">tRNA(Met) cytidine acetate ligase</fullName>
        <ecNumber evidence="2">6.3.4.-</ecNumber>
    </recommendedName>
</protein>
<dbReference type="Proteomes" id="UP000593890">
    <property type="component" value="Chromosome"/>
</dbReference>
<comment type="subcellular location">
    <subcellularLocation>
        <location evidence="2">Cytoplasm</location>
    </subcellularLocation>
</comment>
<reference evidence="4" key="1">
    <citation type="submission" date="2020-07" db="EMBL/GenBank/DDBJ databases">
        <title>Complete genome sequencing of Clostridia bacterium strain 12CBH8.</title>
        <authorList>
            <person name="Sakamoto M."/>
            <person name="Murakami T."/>
            <person name="Mori H."/>
        </authorList>
    </citation>
    <scope>NUCLEOTIDE SEQUENCE [LARGE SCALE GENOMIC DNA]</scope>
    <source>
        <strain evidence="4">12CBH8</strain>
    </source>
</reference>
<dbReference type="GO" id="GO:0016879">
    <property type="term" value="F:ligase activity, forming carbon-nitrogen bonds"/>
    <property type="evidence" value="ECO:0007669"/>
    <property type="project" value="UniProtKB-UniRule"/>
</dbReference>
<dbReference type="KEGG" id="sman:C12CBH8_11180"/>